<proteinExistence type="predicted"/>
<protein>
    <submittedName>
        <fullName evidence="1">Fimbrial protein</fullName>
    </submittedName>
</protein>
<dbReference type="Proteomes" id="UP000533429">
    <property type="component" value="Unassembled WGS sequence"/>
</dbReference>
<dbReference type="Gene3D" id="2.60.40.1090">
    <property type="entry name" value="Fimbrial-type adhesion domain"/>
    <property type="match status" value="1"/>
</dbReference>
<dbReference type="GO" id="GO:0007155">
    <property type="term" value="P:cell adhesion"/>
    <property type="evidence" value="ECO:0007669"/>
    <property type="project" value="InterPro"/>
</dbReference>
<evidence type="ECO:0000313" key="2">
    <source>
        <dbReference type="Proteomes" id="UP000533429"/>
    </source>
</evidence>
<dbReference type="AlphaFoldDB" id="A0A850QVV6"/>
<name>A0A850QVV6_PHODD</name>
<sequence>MIFKNHVEITGVVVSSVCSVMVRSGASQHGIVDFGEYNKATGIGAVTRPFSLYLYEEGATEAGCDAFLAGNDFVDITFGGKGDQQLDNQGVVTLGAGDNIRIDVRAIDADASTHAPITAKNNVVSYSKFFATKGVFNFDATPRGLDSATPGQYNGRLSVIITYQ</sequence>
<dbReference type="RefSeq" id="WP_138241725.1">
    <property type="nucleotide sequence ID" value="NZ_JABWTP010000125.1"/>
</dbReference>
<evidence type="ECO:0000313" key="1">
    <source>
        <dbReference type="EMBL" id="NVP00135.1"/>
    </source>
</evidence>
<accession>A0A850QVV6</accession>
<organism evidence="1 2">
    <name type="scientific">Photobacterium damselae subsp. damselae</name>
    <name type="common">Listonella damsela</name>
    <dbReference type="NCBI Taxonomy" id="85581"/>
    <lineage>
        <taxon>Bacteria</taxon>
        <taxon>Pseudomonadati</taxon>
        <taxon>Pseudomonadota</taxon>
        <taxon>Gammaproteobacteria</taxon>
        <taxon>Vibrionales</taxon>
        <taxon>Vibrionaceae</taxon>
        <taxon>Photobacterium</taxon>
    </lineage>
</organism>
<dbReference type="InterPro" id="IPR036937">
    <property type="entry name" value="Adhesion_dom_fimbrial_sf"/>
</dbReference>
<dbReference type="EMBL" id="JABXOR010000499">
    <property type="protein sequence ID" value="NVP00135.1"/>
    <property type="molecule type" value="Genomic_DNA"/>
</dbReference>
<comment type="caution">
    <text evidence="1">The sequence shown here is derived from an EMBL/GenBank/DDBJ whole genome shotgun (WGS) entry which is preliminary data.</text>
</comment>
<dbReference type="GO" id="GO:0009289">
    <property type="term" value="C:pilus"/>
    <property type="evidence" value="ECO:0007669"/>
    <property type="project" value="InterPro"/>
</dbReference>
<reference evidence="1 2" key="1">
    <citation type="submission" date="2020-06" db="EMBL/GenBank/DDBJ databases">
        <title>Photobacterium damselae subsp. damselae comparative genomics.</title>
        <authorList>
            <person name="Osorio C.R."/>
        </authorList>
    </citation>
    <scope>NUCLEOTIDE SEQUENCE [LARGE SCALE GENOMIC DNA]</scope>
    <source>
        <strain evidence="1 2">TW250/03</strain>
    </source>
</reference>
<dbReference type="InterPro" id="IPR008966">
    <property type="entry name" value="Adhesion_dom_sf"/>
</dbReference>
<gene>
    <name evidence="1" type="ORF">HWA77_07935</name>
</gene>
<dbReference type="SUPFAM" id="SSF49401">
    <property type="entry name" value="Bacterial adhesins"/>
    <property type="match status" value="1"/>
</dbReference>